<dbReference type="EMBL" id="MLYO01000043">
    <property type="protein sequence ID" value="OIK01646.1"/>
    <property type="molecule type" value="Genomic_DNA"/>
</dbReference>
<proteinExistence type="predicted"/>
<name>A0A1S2Q7Y1_9ACTN</name>
<gene>
    <name evidence="1" type="ORF">BIV23_25840</name>
</gene>
<evidence type="ECO:0000313" key="1">
    <source>
        <dbReference type="EMBL" id="OIK01646.1"/>
    </source>
</evidence>
<comment type="caution">
    <text evidence="1">The sequence shown here is derived from an EMBL/GenBank/DDBJ whole genome shotgun (WGS) entry which is preliminary data.</text>
</comment>
<sequence>MCRDLTDPRMNGASWRAHDLWRAYAARDRASVAEHLAHLEDDQLEFARGVTANFYNDTLP</sequence>
<dbReference type="Proteomes" id="UP000179642">
    <property type="component" value="Unassembled WGS sequence"/>
</dbReference>
<organism evidence="1 2">
    <name type="scientific">Streptomyces monashensis</name>
    <dbReference type="NCBI Taxonomy" id="1678012"/>
    <lineage>
        <taxon>Bacteria</taxon>
        <taxon>Bacillati</taxon>
        <taxon>Actinomycetota</taxon>
        <taxon>Actinomycetes</taxon>
        <taxon>Kitasatosporales</taxon>
        <taxon>Streptomycetaceae</taxon>
        <taxon>Streptomyces</taxon>
    </lineage>
</organism>
<evidence type="ECO:0000313" key="2">
    <source>
        <dbReference type="Proteomes" id="UP000179642"/>
    </source>
</evidence>
<protein>
    <submittedName>
        <fullName evidence="1">Uncharacterized protein</fullName>
    </submittedName>
</protein>
<accession>A0A1S2Q7Y1</accession>
<dbReference type="AlphaFoldDB" id="A0A1S2Q7Y1"/>
<reference evidence="1 2" key="1">
    <citation type="submission" date="2016-10" db="EMBL/GenBank/DDBJ databases">
        <title>Genome sequence of Streptomyces sp. MUSC 1.</title>
        <authorList>
            <person name="Lee L.-H."/>
            <person name="Ser H.-L."/>
            <person name="Law J.W.-F."/>
        </authorList>
    </citation>
    <scope>NUCLEOTIDE SEQUENCE [LARGE SCALE GENOMIC DNA]</scope>
    <source>
        <strain evidence="1 2">MUSC 1</strain>
    </source>
</reference>
<keyword evidence="2" id="KW-1185">Reference proteome</keyword>